<keyword evidence="3" id="KW-0539">Nucleus</keyword>
<evidence type="ECO:0000313" key="6">
    <source>
        <dbReference type="EMBL" id="KAG8221935.1"/>
    </source>
</evidence>
<evidence type="ECO:0000256" key="3">
    <source>
        <dbReference type="RuleBase" id="RU004019"/>
    </source>
</evidence>
<name>A0A8K0JSL2_LADFU</name>
<keyword evidence="7" id="KW-1185">Reference proteome</keyword>
<reference evidence="6" key="1">
    <citation type="submission" date="2013-04" db="EMBL/GenBank/DDBJ databases">
        <authorList>
            <person name="Qu J."/>
            <person name="Murali S.C."/>
            <person name="Bandaranaike D."/>
            <person name="Bellair M."/>
            <person name="Blankenburg K."/>
            <person name="Chao H."/>
            <person name="Dinh H."/>
            <person name="Doddapaneni H."/>
            <person name="Downs B."/>
            <person name="Dugan-Rocha S."/>
            <person name="Elkadiri S."/>
            <person name="Gnanaolivu R.D."/>
            <person name="Hernandez B."/>
            <person name="Javaid M."/>
            <person name="Jayaseelan J.C."/>
            <person name="Lee S."/>
            <person name="Li M."/>
            <person name="Ming W."/>
            <person name="Munidasa M."/>
            <person name="Muniz J."/>
            <person name="Nguyen L."/>
            <person name="Ongeri F."/>
            <person name="Osuji N."/>
            <person name="Pu L.-L."/>
            <person name="Puazo M."/>
            <person name="Qu C."/>
            <person name="Quiroz J."/>
            <person name="Raj R."/>
            <person name="Weissenberger G."/>
            <person name="Xin Y."/>
            <person name="Zou X."/>
            <person name="Han Y."/>
            <person name="Richards S."/>
            <person name="Worley K."/>
            <person name="Muzny D."/>
            <person name="Gibbs R."/>
        </authorList>
    </citation>
    <scope>NUCLEOTIDE SEQUENCE</scope>
    <source>
        <strain evidence="6">Sampled in the wild</strain>
    </source>
</reference>
<dbReference type="GO" id="GO:0030154">
    <property type="term" value="P:cell differentiation"/>
    <property type="evidence" value="ECO:0007669"/>
    <property type="project" value="TreeGrafter"/>
</dbReference>
<dbReference type="PANTHER" id="PTHR11849">
    <property type="entry name" value="ETS"/>
    <property type="match status" value="1"/>
</dbReference>
<gene>
    <name evidence="6" type="ORF">J437_LFUL002494</name>
</gene>
<accession>A0A8K0JSL2</accession>
<dbReference type="InterPro" id="IPR046328">
    <property type="entry name" value="ETS_fam"/>
</dbReference>
<keyword evidence="2 3" id="KW-0238">DNA-binding</keyword>
<dbReference type="AlphaFoldDB" id="A0A8K0JSL2"/>
<dbReference type="PANTHER" id="PTHR11849:SF191">
    <property type="entry name" value="ECDYSONE-INDUCED PROTEIN 74EF ISOFORM B"/>
    <property type="match status" value="1"/>
</dbReference>
<protein>
    <recommendedName>
        <fullName evidence="5">ETS domain-containing protein</fullName>
    </recommendedName>
</protein>
<dbReference type="Gene3D" id="1.10.10.10">
    <property type="entry name" value="Winged helix-like DNA-binding domain superfamily/Winged helix DNA-binding domain"/>
    <property type="match status" value="1"/>
</dbReference>
<dbReference type="SMART" id="SM00413">
    <property type="entry name" value="ETS"/>
    <property type="match status" value="1"/>
</dbReference>
<feature type="region of interest" description="Disordered" evidence="4">
    <location>
        <begin position="1"/>
        <end position="36"/>
    </location>
</feature>
<organism evidence="6 7">
    <name type="scientific">Ladona fulva</name>
    <name type="common">Scarce chaser dragonfly</name>
    <name type="synonym">Libellula fulva</name>
    <dbReference type="NCBI Taxonomy" id="123851"/>
    <lineage>
        <taxon>Eukaryota</taxon>
        <taxon>Metazoa</taxon>
        <taxon>Ecdysozoa</taxon>
        <taxon>Arthropoda</taxon>
        <taxon>Hexapoda</taxon>
        <taxon>Insecta</taxon>
        <taxon>Pterygota</taxon>
        <taxon>Palaeoptera</taxon>
        <taxon>Odonata</taxon>
        <taxon>Epiprocta</taxon>
        <taxon>Anisoptera</taxon>
        <taxon>Libelluloidea</taxon>
        <taxon>Libellulidae</taxon>
        <taxon>Ladona</taxon>
    </lineage>
</organism>
<dbReference type="SUPFAM" id="SSF46785">
    <property type="entry name" value="Winged helix' DNA-binding domain"/>
    <property type="match status" value="1"/>
</dbReference>
<evidence type="ECO:0000313" key="7">
    <source>
        <dbReference type="Proteomes" id="UP000792457"/>
    </source>
</evidence>
<dbReference type="EMBL" id="KZ308117">
    <property type="protein sequence ID" value="KAG8221935.1"/>
    <property type="molecule type" value="Genomic_DNA"/>
</dbReference>
<evidence type="ECO:0000256" key="4">
    <source>
        <dbReference type="SAM" id="MobiDB-lite"/>
    </source>
</evidence>
<dbReference type="OrthoDB" id="5975550at2759"/>
<dbReference type="InterPro" id="IPR000418">
    <property type="entry name" value="Ets_dom"/>
</dbReference>
<sequence>MSSYHQKPQNLSELKQREHAKTHDEHEQEVDVRDRTNKMHNNPKCLCWISREDGIFRILDTAELARKWGYQHKNPNMTYEKMSRAMRFQVQDEEKHEQQYEYQHIIRRDFLVLAGLSVADIAF</sequence>
<evidence type="ECO:0000256" key="2">
    <source>
        <dbReference type="ARBA" id="ARBA00023125"/>
    </source>
</evidence>
<dbReference type="GO" id="GO:0043565">
    <property type="term" value="F:sequence-specific DNA binding"/>
    <property type="evidence" value="ECO:0007669"/>
    <property type="project" value="InterPro"/>
</dbReference>
<dbReference type="GO" id="GO:0005634">
    <property type="term" value="C:nucleus"/>
    <property type="evidence" value="ECO:0007669"/>
    <property type="project" value="UniProtKB-SubCell"/>
</dbReference>
<evidence type="ECO:0000259" key="5">
    <source>
        <dbReference type="PROSITE" id="PS50061"/>
    </source>
</evidence>
<dbReference type="InterPro" id="IPR036390">
    <property type="entry name" value="WH_DNA-bd_sf"/>
</dbReference>
<feature type="domain" description="ETS" evidence="5">
    <location>
        <begin position="53"/>
        <end position="88"/>
    </location>
</feature>
<evidence type="ECO:0000256" key="1">
    <source>
        <dbReference type="ARBA" id="ARBA00005562"/>
    </source>
</evidence>
<comment type="similarity">
    <text evidence="1 3">Belongs to the ETS family.</text>
</comment>
<reference evidence="6" key="2">
    <citation type="submission" date="2017-10" db="EMBL/GenBank/DDBJ databases">
        <title>Ladona fulva Genome sequencing and assembly.</title>
        <authorList>
            <person name="Murali S."/>
            <person name="Richards S."/>
            <person name="Bandaranaike D."/>
            <person name="Bellair M."/>
            <person name="Blankenburg K."/>
            <person name="Chao H."/>
            <person name="Dinh H."/>
            <person name="Doddapaneni H."/>
            <person name="Dugan-Rocha S."/>
            <person name="Elkadiri S."/>
            <person name="Gnanaolivu R."/>
            <person name="Hernandez B."/>
            <person name="Skinner E."/>
            <person name="Javaid M."/>
            <person name="Lee S."/>
            <person name="Li M."/>
            <person name="Ming W."/>
            <person name="Munidasa M."/>
            <person name="Muniz J."/>
            <person name="Nguyen L."/>
            <person name="Hughes D."/>
            <person name="Osuji N."/>
            <person name="Pu L.-L."/>
            <person name="Puazo M."/>
            <person name="Qu C."/>
            <person name="Quiroz J."/>
            <person name="Raj R."/>
            <person name="Weissenberger G."/>
            <person name="Xin Y."/>
            <person name="Zou X."/>
            <person name="Han Y."/>
            <person name="Worley K."/>
            <person name="Muzny D."/>
            <person name="Gibbs R."/>
        </authorList>
    </citation>
    <scope>NUCLEOTIDE SEQUENCE</scope>
    <source>
        <strain evidence="6">Sampled in the wild</strain>
    </source>
</reference>
<dbReference type="GO" id="GO:0000981">
    <property type="term" value="F:DNA-binding transcription factor activity, RNA polymerase II-specific"/>
    <property type="evidence" value="ECO:0007669"/>
    <property type="project" value="TreeGrafter"/>
</dbReference>
<comment type="caution">
    <text evidence="6">The sequence shown here is derived from an EMBL/GenBank/DDBJ whole genome shotgun (WGS) entry which is preliminary data.</text>
</comment>
<dbReference type="PRINTS" id="PR00454">
    <property type="entry name" value="ETSDOMAIN"/>
</dbReference>
<feature type="compositionally biased region" description="Polar residues" evidence="4">
    <location>
        <begin position="1"/>
        <end position="13"/>
    </location>
</feature>
<dbReference type="PROSITE" id="PS50061">
    <property type="entry name" value="ETS_DOMAIN_3"/>
    <property type="match status" value="1"/>
</dbReference>
<feature type="compositionally biased region" description="Basic and acidic residues" evidence="4">
    <location>
        <begin position="14"/>
        <end position="36"/>
    </location>
</feature>
<dbReference type="Pfam" id="PF00178">
    <property type="entry name" value="Ets"/>
    <property type="match status" value="1"/>
</dbReference>
<dbReference type="Proteomes" id="UP000792457">
    <property type="component" value="Unassembled WGS sequence"/>
</dbReference>
<comment type="subcellular location">
    <subcellularLocation>
        <location evidence="3">Nucleus</location>
    </subcellularLocation>
</comment>
<proteinExistence type="inferred from homology"/>
<dbReference type="InterPro" id="IPR036388">
    <property type="entry name" value="WH-like_DNA-bd_sf"/>
</dbReference>